<proteinExistence type="predicted"/>
<comment type="caution">
    <text evidence="1">The sequence shown here is derived from an EMBL/GenBank/DDBJ whole genome shotgun (WGS) entry which is preliminary data.</text>
</comment>
<organism evidence="1 2">
    <name type="scientific">Candidatus Aramenus sulfurataquae</name>
    <dbReference type="NCBI Taxonomy" id="1326980"/>
    <lineage>
        <taxon>Archaea</taxon>
        <taxon>Thermoproteota</taxon>
        <taxon>Thermoprotei</taxon>
        <taxon>Sulfolobales</taxon>
        <taxon>Sulfolobaceae</taxon>
        <taxon>Candidatus Aramenus</taxon>
    </lineage>
</organism>
<name>A0ACC6TQR3_9CREN</name>
<sequence length="689" mass="77860">MSAKKALDYAVIAVVTVVQIVVWLKGGVLFGGDQAFFLDSFVPPSNYLISIEYAIERSYPFLLGPINAVPSIWYDGLAFVFDSLRWHYSEYVLFSLLFFMGSLFTFKLVEVTSPIRLSSLKLRIPTLVLSTVAFMDNWGLYFANYQQMEPNFPLPGVVVLSQLNYVFLPVMVYFILKLFSSQSLVDKLSYLGLLVVVFAVSGGLGNIAYLVQLFGVVLLASVGFLIIYKRRENLAFAITLPAVFLASNVYWMFSVLSFVNQTLSSESFVSGSFGILNSTSKPFPLVFSTLYNPPSYLYFIALVALLGLGMYLARKSKFVIMWFLIYIAVTTFYAGTKSPFGAQVEYLFFKVPYFVDIRTEPWALGWVQGFFFSLIVSSLVPLLVDEVKWNWAKLIAPLAVLSVLIFSIAPSAYGVHYSSIHPPQQFVEAVDYLNSQPGEFNVIALPQSFTWMTTTWYEGNNILVFSLSHPVFVGGHYGNANDYESYAFSEICDALQVYNQPNDMLLYNLFYVMGIKYVFLQGDATLGPNVSTILSELMNYEQHGLLKLVGDFPPCYVFEVNYVRPSLFYGSNYSNFSLSFLSSNNVSNYLFPLKYKEINPSEYVVYNNGSFKYVFFNYAYNDLWLANASHFQFLYGNGYVVNGKGLVVKNEEYLTQGKYYAIMAITLFVGVALALTKFTPWARRGKLKA</sequence>
<dbReference type="EMBL" id="JZWS03000011">
    <property type="protein sequence ID" value="MEW9492056.1"/>
    <property type="molecule type" value="Genomic_DNA"/>
</dbReference>
<gene>
    <name evidence="1" type="ORF">TQ35_0007655</name>
</gene>
<evidence type="ECO:0000313" key="1">
    <source>
        <dbReference type="EMBL" id="MEW9492056.1"/>
    </source>
</evidence>
<protein>
    <submittedName>
        <fullName evidence="1">Uncharacterized protein</fullName>
    </submittedName>
</protein>
<accession>A0ACC6TQR3</accession>
<evidence type="ECO:0000313" key="2">
    <source>
        <dbReference type="Proteomes" id="UP000053480"/>
    </source>
</evidence>
<reference evidence="1" key="1">
    <citation type="submission" date="2024-07" db="EMBL/GenBank/DDBJ databases">
        <title>Metagenome and Metagenome-Assembled Genomes of Archaea from a hot spring from the geothermal field of Los Azufres, Mexico.</title>
        <authorList>
            <person name="Marin-Paredes R."/>
            <person name="Martinez-Romero E."/>
            <person name="Servin-Garciduenas L.E."/>
        </authorList>
    </citation>
    <scope>NUCLEOTIDE SEQUENCE</scope>
    <source>
        <strain evidence="1">AZ1-454</strain>
    </source>
</reference>
<dbReference type="Proteomes" id="UP000053480">
    <property type="component" value="Unassembled WGS sequence"/>
</dbReference>